<keyword evidence="2" id="KW-1185">Reference proteome</keyword>
<dbReference type="EMBL" id="CP093343">
    <property type="protein sequence ID" value="WOG85512.1"/>
    <property type="molecule type" value="Genomic_DNA"/>
</dbReference>
<proteinExistence type="predicted"/>
<dbReference type="Gramene" id="KZN11706">
    <property type="protein sequence ID" value="KZN11706"/>
    <property type="gene ID" value="DCAR_004362"/>
</dbReference>
<name>A0A166J197_DAUCS</name>
<protein>
    <submittedName>
        <fullName evidence="1">Uncharacterized protein</fullName>
    </submittedName>
</protein>
<dbReference type="Proteomes" id="UP000077755">
    <property type="component" value="Chromosome 1"/>
</dbReference>
<dbReference type="AlphaFoldDB" id="A0A166J197"/>
<evidence type="ECO:0000313" key="1">
    <source>
        <dbReference type="EMBL" id="WOG85512.1"/>
    </source>
</evidence>
<gene>
    <name evidence="1" type="ORF">DCAR_0104701</name>
</gene>
<reference evidence="1" key="1">
    <citation type="journal article" date="2016" name="Nat. Genet.">
        <title>A high-quality carrot genome assembly provides new insights into carotenoid accumulation and asterid genome evolution.</title>
        <authorList>
            <person name="Iorizzo M."/>
            <person name="Ellison S."/>
            <person name="Senalik D."/>
            <person name="Zeng P."/>
            <person name="Satapoomin P."/>
            <person name="Huang J."/>
            <person name="Bowman M."/>
            <person name="Iovene M."/>
            <person name="Sanseverino W."/>
            <person name="Cavagnaro P."/>
            <person name="Yildiz M."/>
            <person name="Macko-Podgorni A."/>
            <person name="Moranska E."/>
            <person name="Grzebelus E."/>
            <person name="Grzebelus D."/>
            <person name="Ashrafi H."/>
            <person name="Zheng Z."/>
            <person name="Cheng S."/>
            <person name="Spooner D."/>
            <person name="Van Deynze A."/>
            <person name="Simon P."/>
        </authorList>
    </citation>
    <scope>NUCLEOTIDE SEQUENCE</scope>
    <source>
        <tissue evidence="1">Leaf</tissue>
    </source>
</reference>
<sequence>MAFLPSDEFFCLEHPVAEEAYVQLAVLTKVRKFNQSEFFTVEKPDKLQAEGTFAREKHNSVDAVSMKESGKLQHVVTSPKDYGMPPLPLPPGKSSFLSYSLPGSAASSPNFLLY</sequence>
<organism evidence="1 2">
    <name type="scientific">Daucus carota subsp. sativus</name>
    <name type="common">Carrot</name>
    <dbReference type="NCBI Taxonomy" id="79200"/>
    <lineage>
        <taxon>Eukaryota</taxon>
        <taxon>Viridiplantae</taxon>
        <taxon>Streptophyta</taxon>
        <taxon>Embryophyta</taxon>
        <taxon>Tracheophyta</taxon>
        <taxon>Spermatophyta</taxon>
        <taxon>Magnoliopsida</taxon>
        <taxon>eudicotyledons</taxon>
        <taxon>Gunneridae</taxon>
        <taxon>Pentapetalae</taxon>
        <taxon>asterids</taxon>
        <taxon>campanulids</taxon>
        <taxon>Apiales</taxon>
        <taxon>Apiaceae</taxon>
        <taxon>Apioideae</taxon>
        <taxon>Scandiceae</taxon>
        <taxon>Daucinae</taxon>
        <taxon>Daucus</taxon>
        <taxon>Daucus sect. Daucus</taxon>
    </lineage>
</organism>
<evidence type="ECO:0000313" key="2">
    <source>
        <dbReference type="Proteomes" id="UP000077755"/>
    </source>
</evidence>
<reference evidence="1" key="2">
    <citation type="submission" date="2022-03" db="EMBL/GenBank/DDBJ databases">
        <title>Draft title - Genomic analysis of global carrot germplasm unveils the trajectory of domestication and the origin of high carotenoid orange carrot.</title>
        <authorList>
            <person name="Iorizzo M."/>
            <person name="Ellison S."/>
            <person name="Senalik D."/>
            <person name="Macko-Podgorni A."/>
            <person name="Grzebelus D."/>
            <person name="Bostan H."/>
            <person name="Rolling W."/>
            <person name="Curaba J."/>
            <person name="Simon P."/>
        </authorList>
    </citation>
    <scope>NUCLEOTIDE SEQUENCE</scope>
    <source>
        <tissue evidence="1">Leaf</tissue>
    </source>
</reference>
<accession>A0A166J197</accession>